<dbReference type="RefSeq" id="WP_045264164.1">
    <property type="nucleotide sequence ID" value="NZ_JYIV01000027.1"/>
</dbReference>
<dbReference type="InterPro" id="IPR036388">
    <property type="entry name" value="WH-like_DNA-bd_sf"/>
</dbReference>
<dbReference type="AlphaFoldDB" id="A0A0F0KK99"/>
<dbReference type="Proteomes" id="UP000033725">
    <property type="component" value="Unassembled WGS sequence"/>
</dbReference>
<evidence type="ECO:0000256" key="2">
    <source>
        <dbReference type="ARBA" id="ARBA00023125"/>
    </source>
</evidence>
<evidence type="ECO:0000256" key="3">
    <source>
        <dbReference type="ARBA" id="ARBA00023163"/>
    </source>
</evidence>
<evidence type="ECO:0000259" key="4">
    <source>
        <dbReference type="PROSITE" id="PS51000"/>
    </source>
</evidence>
<dbReference type="PANTHER" id="PTHR34580:SF3">
    <property type="entry name" value="PROTEIN PAFB"/>
    <property type="match status" value="1"/>
</dbReference>
<evidence type="ECO:0000313" key="6">
    <source>
        <dbReference type="Proteomes" id="UP000033725"/>
    </source>
</evidence>
<dbReference type="PATRIC" id="fig|82380.10.peg.2305"/>
<evidence type="ECO:0000256" key="1">
    <source>
        <dbReference type="ARBA" id="ARBA00023015"/>
    </source>
</evidence>
<dbReference type="InterPro" id="IPR028349">
    <property type="entry name" value="PafC-like"/>
</dbReference>
<protein>
    <submittedName>
        <fullName evidence="5">HTH domain protein</fullName>
    </submittedName>
</protein>
<dbReference type="Gene3D" id="1.10.10.10">
    <property type="entry name" value="Winged helix-like DNA-binding domain superfamily/Winged helix DNA-binding domain"/>
    <property type="match status" value="1"/>
</dbReference>
<dbReference type="Pfam" id="PF08279">
    <property type="entry name" value="HTH_11"/>
    <property type="match status" value="1"/>
</dbReference>
<dbReference type="InterPro" id="IPR001034">
    <property type="entry name" value="DeoR_HTH"/>
</dbReference>
<dbReference type="Pfam" id="PF25583">
    <property type="entry name" value="WCX"/>
    <property type="match status" value="1"/>
</dbReference>
<dbReference type="PIRSF" id="PIRSF016838">
    <property type="entry name" value="PafC"/>
    <property type="match status" value="1"/>
</dbReference>
<dbReference type="InterPro" id="IPR013196">
    <property type="entry name" value="HTH_11"/>
</dbReference>
<proteinExistence type="predicted"/>
<dbReference type="InterPro" id="IPR018356">
    <property type="entry name" value="Tscrpt_reg_HTH_DeoR_CS"/>
</dbReference>
<dbReference type="Pfam" id="PF13280">
    <property type="entry name" value="WYL"/>
    <property type="match status" value="1"/>
</dbReference>
<gene>
    <name evidence="5" type="ORF">RN51_02293</name>
</gene>
<keyword evidence="3" id="KW-0804">Transcription</keyword>
<dbReference type="InterPro" id="IPR036390">
    <property type="entry name" value="WH_DNA-bd_sf"/>
</dbReference>
<dbReference type="PANTHER" id="PTHR34580">
    <property type="match status" value="1"/>
</dbReference>
<feature type="domain" description="HTH deoR-type" evidence="4">
    <location>
        <begin position="4"/>
        <end position="59"/>
    </location>
</feature>
<dbReference type="PROSITE" id="PS52050">
    <property type="entry name" value="WYL"/>
    <property type="match status" value="1"/>
</dbReference>
<dbReference type="EMBL" id="JYIV01000027">
    <property type="protein sequence ID" value="KJL21278.1"/>
    <property type="molecule type" value="Genomic_DNA"/>
</dbReference>
<dbReference type="InterPro" id="IPR057727">
    <property type="entry name" value="WCX_dom"/>
</dbReference>
<dbReference type="InterPro" id="IPR051534">
    <property type="entry name" value="CBASS_pafABC_assoc_protein"/>
</dbReference>
<organism evidence="5 6">
    <name type="scientific">Microbacterium oxydans</name>
    <dbReference type="NCBI Taxonomy" id="82380"/>
    <lineage>
        <taxon>Bacteria</taxon>
        <taxon>Bacillati</taxon>
        <taxon>Actinomycetota</taxon>
        <taxon>Actinomycetes</taxon>
        <taxon>Micrococcales</taxon>
        <taxon>Microbacteriaceae</taxon>
        <taxon>Microbacterium</taxon>
    </lineage>
</organism>
<accession>A0A0F0KK99</accession>
<dbReference type="PROSITE" id="PS00894">
    <property type="entry name" value="HTH_DEOR_1"/>
    <property type="match status" value="1"/>
</dbReference>
<dbReference type="GO" id="GO:0003700">
    <property type="term" value="F:DNA-binding transcription factor activity"/>
    <property type="evidence" value="ECO:0007669"/>
    <property type="project" value="InterPro"/>
</dbReference>
<dbReference type="GO" id="GO:0003677">
    <property type="term" value="F:DNA binding"/>
    <property type="evidence" value="ECO:0007669"/>
    <property type="project" value="UniProtKB-KW"/>
</dbReference>
<dbReference type="SUPFAM" id="SSF46785">
    <property type="entry name" value="Winged helix' DNA-binding domain"/>
    <property type="match status" value="1"/>
</dbReference>
<keyword evidence="1" id="KW-0805">Transcription regulation</keyword>
<comment type="caution">
    <text evidence="5">The sequence shown here is derived from an EMBL/GenBank/DDBJ whole genome shotgun (WGS) entry which is preliminary data.</text>
</comment>
<name>A0A0F0KK99_9MICO</name>
<evidence type="ECO:0000313" key="5">
    <source>
        <dbReference type="EMBL" id="KJL21278.1"/>
    </source>
</evidence>
<dbReference type="InterPro" id="IPR026881">
    <property type="entry name" value="WYL_dom"/>
</dbReference>
<dbReference type="OrthoDB" id="8555652at2"/>
<keyword evidence="2" id="KW-0238">DNA-binding</keyword>
<dbReference type="PROSITE" id="PS51000">
    <property type="entry name" value="HTH_DEOR_2"/>
    <property type="match status" value="1"/>
</dbReference>
<reference evidence="5 6" key="1">
    <citation type="submission" date="2015-02" db="EMBL/GenBank/DDBJ databases">
        <title>Draft genome sequences of ten Microbacterium spp. with emphasis on heavy metal contaminated environments.</title>
        <authorList>
            <person name="Corretto E."/>
        </authorList>
    </citation>
    <scope>NUCLEOTIDE SEQUENCE [LARGE SCALE GENOMIC DNA]</scope>
    <source>
        <strain evidence="5 6">BEL163</strain>
    </source>
</reference>
<sequence length="322" mass="35569">MWDTTSRTFELLGMLQRNGFVSSIQLASDLGVTTRTVRRDVARLRDLGYPVDTRLGVDGGYSLEPGAVLPPIFLSTDEALACALALRRWKESSDPTLTASSLGKLLASLPTQVRWVIDAVAKVTIDAPVDGLEPIDSPVVNIGVLGELARACLLGRRVEFKHSQRNGATKDRRVDPLAMVNTVRRWYLVAFDVDTDDWRTYRVDRISDVAVSQMPIRSHTFPGPSVDEWVTRQLSAGWQQVTATVRVHATVDTVQRWVAPAWGAIEQETTRTTIVHAGAESYESIARWLLLLQADIEVLEPNELRTAFGAVAQQAARAAQRA</sequence>